<dbReference type="EMBL" id="CP000617">
    <property type="protein sequence ID" value="ABO59720.1"/>
    <property type="molecule type" value="Genomic_DNA"/>
</dbReference>
<gene>
    <name evidence="1" type="ordered locus">Bcep1808_6833</name>
</gene>
<organism evidence="1 2">
    <name type="scientific">Burkholderia vietnamiensis (strain G4 / LMG 22486)</name>
    <name type="common">Burkholderia cepacia (strain R1808)</name>
    <dbReference type="NCBI Taxonomy" id="269482"/>
    <lineage>
        <taxon>Bacteria</taxon>
        <taxon>Pseudomonadati</taxon>
        <taxon>Pseudomonadota</taxon>
        <taxon>Betaproteobacteria</taxon>
        <taxon>Burkholderiales</taxon>
        <taxon>Burkholderiaceae</taxon>
        <taxon>Burkholderia</taxon>
        <taxon>Burkholderia cepacia complex</taxon>
    </lineage>
</organism>
<geneLocation type="plasmid" evidence="1 2">
    <name>pBVIE01</name>
</geneLocation>
<sequence length="239" mass="27140">MTYDLSKIAIGARRALSECGIPLSQGHGLEVAAGLFSYGTYRQYLEKPYTLPDPGYLIELLTQPFVVLDHRMAMRRLEEIKETRERPKPELEKILSTFAIHAQQAAPETTFFDENDFIDRHILTAHKAAVLVSEPVRQVMAEIGVVCTVYEEVERDFYELTFSRGPDWRLEYGGHFRSPTSNGGEAENIPEVAFRATLLFPRLAPAMLGRAWTRISAWSHFPSDWRSADRGAPTYVGQF</sequence>
<proteinExistence type="predicted"/>
<reference evidence="1 2" key="1">
    <citation type="submission" date="2007-03" db="EMBL/GenBank/DDBJ databases">
        <title>Complete sequence of plasmid pBVIE01 of Burkholderia vietnamiensis G4.</title>
        <authorList>
            <consortium name="US DOE Joint Genome Institute"/>
            <person name="Copeland A."/>
            <person name="Lucas S."/>
            <person name="Lapidus A."/>
            <person name="Barry K."/>
            <person name="Detter J.C."/>
            <person name="Glavina del Rio T."/>
            <person name="Hammon N."/>
            <person name="Israni S."/>
            <person name="Dalin E."/>
            <person name="Tice H."/>
            <person name="Pitluck S."/>
            <person name="Chain P."/>
            <person name="Malfatti S."/>
            <person name="Shin M."/>
            <person name="Vergez L."/>
            <person name="Schmutz J."/>
            <person name="Larimer F."/>
            <person name="Land M."/>
            <person name="Hauser L."/>
            <person name="Kyrpides N."/>
            <person name="Tiedje J."/>
            <person name="Richardson P."/>
        </authorList>
    </citation>
    <scope>NUCLEOTIDE SEQUENCE [LARGE SCALE GENOMIC DNA]</scope>
    <source>
        <strain evidence="2">G4 / LMG 22486</strain>
        <plasmid evidence="1 2">pBVIE01</plasmid>
    </source>
</reference>
<dbReference type="HOGENOM" id="CLU_1159385_0_0_4"/>
<keyword evidence="1" id="KW-0614">Plasmid</keyword>
<dbReference type="KEGG" id="bvi:Bcep1808_6833"/>
<dbReference type="Proteomes" id="UP000002287">
    <property type="component" value="Plasmid pBVIE01"/>
</dbReference>
<protein>
    <submittedName>
        <fullName evidence="1">Uncharacterized protein</fullName>
    </submittedName>
</protein>
<accession>A4JTW7</accession>
<dbReference type="AlphaFoldDB" id="A4JTW7"/>
<evidence type="ECO:0000313" key="1">
    <source>
        <dbReference type="EMBL" id="ABO59720.1"/>
    </source>
</evidence>
<name>A4JTW7_BURVG</name>
<evidence type="ECO:0000313" key="2">
    <source>
        <dbReference type="Proteomes" id="UP000002287"/>
    </source>
</evidence>